<organism evidence="1 2">
    <name type="scientific">Streptomyces rhizosphaericus</name>
    <dbReference type="NCBI Taxonomy" id="114699"/>
    <lineage>
        <taxon>Bacteria</taxon>
        <taxon>Bacillati</taxon>
        <taxon>Actinomycetota</taxon>
        <taxon>Actinomycetes</taxon>
        <taxon>Kitasatosporales</taxon>
        <taxon>Streptomycetaceae</taxon>
        <taxon>Streptomyces</taxon>
        <taxon>Streptomyces violaceusniger group</taxon>
    </lineage>
</organism>
<evidence type="ECO:0000313" key="2">
    <source>
        <dbReference type="Proteomes" id="UP001500418"/>
    </source>
</evidence>
<evidence type="ECO:0000313" key="1">
    <source>
        <dbReference type="EMBL" id="GAA0952059.1"/>
    </source>
</evidence>
<reference evidence="1 2" key="1">
    <citation type="journal article" date="2019" name="Int. J. Syst. Evol. Microbiol.">
        <title>The Global Catalogue of Microorganisms (GCM) 10K type strain sequencing project: providing services to taxonomists for standard genome sequencing and annotation.</title>
        <authorList>
            <consortium name="The Broad Institute Genomics Platform"/>
            <consortium name="The Broad Institute Genome Sequencing Center for Infectious Disease"/>
            <person name="Wu L."/>
            <person name="Ma J."/>
        </authorList>
    </citation>
    <scope>NUCLEOTIDE SEQUENCE [LARGE SCALE GENOMIC DNA]</scope>
    <source>
        <strain evidence="1 2">JCM 11444</strain>
    </source>
</reference>
<evidence type="ECO:0008006" key="3">
    <source>
        <dbReference type="Google" id="ProtNLM"/>
    </source>
</evidence>
<gene>
    <name evidence="1" type="ORF">GCM10009575_076880</name>
</gene>
<protein>
    <recommendedName>
        <fullName evidence="3">Secreted protein</fullName>
    </recommendedName>
</protein>
<proteinExistence type="predicted"/>
<keyword evidence="2" id="KW-1185">Reference proteome</keyword>
<comment type="caution">
    <text evidence="1">The sequence shown here is derived from an EMBL/GenBank/DDBJ whole genome shotgun (WGS) entry which is preliminary data.</text>
</comment>
<sequence length="88" mass="9421">MDHTCPAFFLLALAVAASFSTITAVIAFALARWDGATIPAAFTRGGDRLRAVQDRAEPAAVLLGRIRPPRLRPGPLPALIRRRSPTTS</sequence>
<dbReference type="Proteomes" id="UP001500418">
    <property type="component" value="Unassembled WGS sequence"/>
</dbReference>
<dbReference type="EMBL" id="BAAAID010000072">
    <property type="protein sequence ID" value="GAA0952059.1"/>
    <property type="molecule type" value="Genomic_DNA"/>
</dbReference>
<accession>A0ABN1R7K5</accession>
<name>A0ABN1R7K5_9ACTN</name>